<keyword evidence="1" id="KW-0812">Transmembrane</keyword>
<evidence type="ECO:0000256" key="1">
    <source>
        <dbReference type="SAM" id="Phobius"/>
    </source>
</evidence>
<keyword evidence="1" id="KW-1133">Transmembrane helix</keyword>
<keyword evidence="1" id="KW-0472">Membrane</keyword>
<dbReference type="EMBL" id="JAAAMU010000004">
    <property type="protein sequence ID" value="NBC69333.1"/>
    <property type="molecule type" value="Genomic_DNA"/>
</dbReference>
<dbReference type="RefSeq" id="WP_204798888.1">
    <property type="nucleotide sequence ID" value="NZ_JAFBDP010000002.1"/>
</dbReference>
<dbReference type="AlphaFoldDB" id="A0A7X5BWD4"/>
<evidence type="ECO:0008006" key="4">
    <source>
        <dbReference type="Google" id="ProtNLM"/>
    </source>
</evidence>
<sequence>MSRLAVLTTVSCRAVGCLGVGSFFGLAFGMAGLGSVLLGSHMDKAGGDFVISLCSFLPLLGFFALLLPLESKLMRGSDAG</sequence>
<feature type="transmembrane region" description="Helical" evidence="1">
    <location>
        <begin position="12"/>
        <end position="37"/>
    </location>
</feature>
<gene>
    <name evidence="2" type="ORF">GT003_10055</name>
</gene>
<organism evidence="2 3">
    <name type="scientific">Paenibacillus sacheonensis</name>
    <dbReference type="NCBI Taxonomy" id="742054"/>
    <lineage>
        <taxon>Bacteria</taxon>
        <taxon>Bacillati</taxon>
        <taxon>Bacillota</taxon>
        <taxon>Bacilli</taxon>
        <taxon>Bacillales</taxon>
        <taxon>Paenibacillaceae</taxon>
        <taxon>Paenibacillus</taxon>
    </lineage>
</organism>
<name>A0A7X5BWD4_9BACL</name>
<accession>A0A7X5BWD4</accession>
<proteinExistence type="predicted"/>
<comment type="caution">
    <text evidence="2">The sequence shown here is derived from an EMBL/GenBank/DDBJ whole genome shotgun (WGS) entry which is preliminary data.</text>
</comment>
<reference evidence="2 3" key="1">
    <citation type="submission" date="2020-01" db="EMBL/GenBank/DDBJ databases">
        <title>Paenibacillus soybeanensis sp. nov. isolated from the nodules of soybean (Glycine max(L.) Merr).</title>
        <authorList>
            <person name="Wang H."/>
        </authorList>
    </citation>
    <scope>NUCLEOTIDE SEQUENCE [LARGE SCALE GENOMIC DNA]</scope>
    <source>
        <strain evidence="2 3">DSM 23054</strain>
    </source>
</reference>
<dbReference type="Proteomes" id="UP000558113">
    <property type="component" value="Unassembled WGS sequence"/>
</dbReference>
<keyword evidence="3" id="KW-1185">Reference proteome</keyword>
<evidence type="ECO:0000313" key="2">
    <source>
        <dbReference type="EMBL" id="NBC69333.1"/>
    </source>
</evidence>
<protein>
    <recommendedName>
        <fullName evidence="4">Major facilitator superfamily (MFS) profile domain-containing protein</fullName>
    </recommendedName>
</protein>
<evidence type="ECO:0000313" key="3">
    <source>
        <dbReference type="Proteomes" id="UP000558113"/>
    </source>
</evidence>
<feature type="transmembrane region" description="Helical" evidence="1">
    <location>
        <begin position="49"/>
        <end position="67"/>
    </location>
</feature>